<dbReference type="EMBL" id="RCHS01003527">
    <property type="protein sequence ID" value="RMX41105.1"/>
    <property type="molecule type" value="Genomic_DNA"/>
</dbReference>
<accession>A0A3M6TI80</accession>
<organism evidence="5 6">
    <name type="scientific">Pocillopora damicornis</name>
    <name type="common">Cauliflower coral</name>
    <name type="synonym">Millepora damicornis</name>
    <dbReference type="NCBI Taxonomy" id="46731"/>
    <lineage>
        <taxon>Eukaryota</taxon>
        <taxon>Metazoa</taxon>
        <taxon>Cnidaria</taxon>
        <taxon>Anthozoa</taxon>
        <taxon>Hexacorallia</taxon>
        <taxon>Scleractinia</taxon>
        <taxon>Astrocoeniina</taxon>
        <taxon>Pocilloporidae</taxon>
        <taxon>Pocillopora</taxon>
    </lineage>
</organism>
<dbReference type="OrthoDB" id="413079at2759"/>
<feature type="transmembrane region" description="Helical" evidence="4">
    <location>
        <begin position="115"/>
        <end position="147"/>
    </location>
</feature>
<dbReference type="PANTHER" id="PTHR23121:SF10">
    <property type="entry name" value="MAJOR FACILITATOR SUPERFAMILY DOMAIN-CONTAINING PROTEIN 4A"/>
    <property type="match status" value="1"/>
</dbReference>
<keyword evidence="1 4" id="KW-0812">Transmembrane</keyword>
<feature type="transmembrane region" description="Helical" evidence="4">
    <location>
        <begin position="52"/>
        <end position="73"/>
    </location>
</feature>
<evidence type="ECO:0000313" key="5">
    <source>
        <dbReference type="EMBL" id="RMX41105.1"/>
    </source>
</evidence>
<reference evidence="5 6" key="1">
    <citation type="journal article" date="2018" name="Sci. Rep.">
        <title>Comparative analysis of the Pocillopora damicornis genome highlights role of immune system in coral evolution.</title>
        <authorList>
            <person name="Cunning R."/>
            <person name="Bay R.A."/>
            <person name="Gillette P."/>
            <person name="Baker A.C."/>
            <person name="Traylor-Knowles N."/>
        </authorList>
    </citation>
    <scope>NUCLEOTIDE SEQUENCE [LARGE SCALE GENOMIC DNA]</scope>
    <source>
        <strain evidence="5">RSMAS</strain>
        <tissue evidence="5">Whole animal</tissue>
    </source>
</reference>
<dbReference type="FunFam" id="1.20.1250.20:FF:000508">
    <property type="entry name" value="Sodium-dependent glucose transporter 1"/>
    <property type="match status" value="1"/>
</dbReference>
<dbReference type="Gene3D" id="1.20.1250.20">
    <property type="entry name" value="MFS general substrate transporter like domains"/>
    <property type="match status" value="2"/>
</dbReference>
<keyword evidence="3 4" id="KW-0472">Membrane</keyword>
<comment type="caution">
    <text evidence="5">The sequence shown here is derived from an EMBL/GenBank/DDBJ whole genome shotgun (WGS) entry which is preliminary data.</text>
</comment>
<dbReference type="Proteomes" id="UP000275408">
    <property type="component" value="Unassembled WGS sequence"/>
</dbReference>
<sequence length="500" mass="55284">MLENFFKGEVPSIFETTIKREKGSRSEDNSPTSRLKNYRNEEEFLRSVKATICYCGSFWTFGMAAAVIGPTLLELGCVTNRPLNVMSWVFFSQALSALFGSSIGGFLADRYDCNIILLYCVTSVAIYLAVIPVCHVFGVMLAFFALLGVHMGVIDTVSNSVLIKIHGKKVGMPLTKTLWVAPRLQIPVQSGLFYLIYRQRYLRRWSPDIFAGRVVTLAALPPGNSDETESEDLPQVLKPTADSSIRLSFCSLPAKIPLVTILAGLLLFLFDGLQGAYGGYLYTYAVKSEVHMTPSHAAYLNSLFWCSFAAGRFISIVVSVFLVPDKMLFVNLFGCFTAISFMLYLHDVSLALWIGSGAFGLFMSSVFPSTLSMAEHYIDVTGSITSILIVSSATGEMVFPLLIGKAFPRKGPLSFLVIGFLVCTFALLVFLTLRMTAKAQINQSVHDLYRVAVKRLCRCNQACDDCEYTPLVTCDEETEETGNDELMRGETAHRVVELQS</sequence>
<dbReference type="InterPro" id="IPR036259">
    <property type="entry name" value="MFS_trans_sf"/>
</dbReference>
<feature type="transmembrane region" description="Helical" evidence="4">
    <location>
        <begin position="383"/>
        <end position="403"/>
    </location>
</feature>
<evidence type="ECO:0000256" key="3">
    <source>
        <dbReference type="ARBA" id="ARBA00023136"/>
    </source>
</evidence>
<feature type="transmembrane region" description="Helical" evidence="4">
    <location>
        <begin position="302"/>
        <end position="323"/>
    </location>
</feature>
<keyword evidence="6" id="KW-1185">Reference proteome</keyword>
<evidence type="ECO:0008006" key="7">
    <source>
        <dbReference type="Google" id="ProtNLM"/>
    </source>
</evidence>
<dbReference type="STRING" id="46731.A0A3M6TI80"/>
<proteinExistence type="predicted"/>
<gene>
    <name evidence="5" type="ORF">pdam_00003298</name>
</gene>
<evidence type="ECO:0000256" key="4">
    <source>
        <dbReference type="SAM" id="Phobius"/>
    </source>
</evidence>
<feature type="transmembrane region" description="Helical" evidence="4">
    <location>
        <begin position="415"/>
        <end position="433"/>
    </location>
</feature>
<feature type="transmembrane region" description="Helical" evidence="4">
    <location>
        <begin position="85"/>
        <end position="108"/>
    </location>
</feature>
<dbReference type="PANTHER" id="PTHR23121">
    <property type="entry name" value="SODIUM-DEPENDENT GLUCOSE TRANSPORTER 1"/>
    <property type="match status" value="1"/>
</dbReference>
<feature type="transmembrane region" description="Helical" evidence="4">
    <location>
        <begin position="256"/>
        <end position="282"/>
    </location>
</feature>
<feature type="transmembrane region" description="Helical" evidence="4">
    <location>
        <begin position="328"/>
        <end position="345"/>
    </location>
</feature>
<dbReference type="SUPFAM" id="SSF103473">
    <property type="entry name" value="MFS general substrate transporter"/>
    <property type="match status" value="1"/>
</dbReference>
<evidence type="ECO:0000256" key="2">
    <source>
        <dbReference type="ARBA" id="ARBA00022989"/>
    </source>
</evidence>
<name>A0A3M6TI80_POCDA</name>
<feature type="transmembrane region" description="Helical" evidence="4">
    <location>
        <begin position="351"/>
        <end position="371"/>
    </location>
</feature>
<evidence type="ECO:0000256" key="1">
    <source>
        <dbReference type="ARBA" id="ARBA00022692"/>
    </source>
</evidence>
<keyword evidence="2 4" id="KW-1133">Transmembrane helix</keyword>
<dbReference type="AlphaFoldDB" id="A0A3M6TI80"/>
<protein>
    <recommendedName>
        <fullName evidence="7">Major facilitator superfamily (MFS) profile domain-containing protein</fullName>
    </recommendedName>
</protein>
<evidence type="ECO:0000313" key="6">
    <source>
        <dbReference type="Proteomes" id="UP000275408"/>
    </source>
</evidence>